<dbReference type="OrthoDB" id="119229at2"/>
<protein>
    <submittedName>
        <fullName evidence="1">Uncharacterized protein</fullName>
    </submittedName>
</protein>
<evidence type="ECO:0000313" key="2">
    <source>
        <dbReference type="Proteomes" id="UP000444960"/>
    </source>
</evidence>
<keyword evidence="2" id="KW-1185">Reference proteome</keyword>
<sequence>MSTIAHRADDLTSMSHSELVELFLTLEAPSLSEMVGEFDGTPLAQPGVLRTVVAAVKVRNPLYRWKTKGFRQIDETSGRGYNIHRWAVTGSLVYRDPMTTRIADSDIDGRPAFQLDYRTFDTVNGLVNLLDDVRRVQPGLYLGFGMLGLTDRQRSVLQPFMLEATSRPYKGDVGSLRSEQRHGFIGASQR</sequence>
<dbReference type="RefSeq" id="WP_161897336.1">
    <property type="nucleotide sequence ID" value="NZ_BJOV01000005.1"/>
</dbReference>
<gene>
    <name evidence="1" type="ORF">nbrc107696_43390</name>
</gene>
<dbReference type="EMBL" id="BJOV01000005">
    <property type="protein sequence ID" value="GEE03893.1"/>
    <property type="molecule type" value="Genomic_DNA"/>
</dbReference>
<dbReference type="AlphaFoldDB" id="A0A7I9VFK2"/>
<reference evidence="2" key="1">
    <citation type="submission" date="2019-06" db="EMBL/GenBank/DDBJ databases">
        <title>Gordonia isolated from sludge of a wastewater treatment plant.</title>
        <authorList>
            <person name="Tamura T."/>
            <person name="Aoyama K."/>
            <person name="Kang Y."/>
            <person name="Saito S."/>
            <person name="Akiyama N."/>
            <person name="Yazawa K."/>
            <person name="Gonoi T."/>
            <person name="Mikami Y."/>
        </authorList>
    </citation>
    <scope>NUCLEOTIDE SEQUENCE [LARGE SCALE GENOMIC DNA]</scope>
    <source>
        <strain evidence="2">NBRC 107696</strain>
    </source>
</reference>
<organism evidence="1 2">
    <name type="scientific">Gordonia spumicola</name>
    <dbReference type="NCBI Taxonomy" id="589161"/>
    <lineage>
        <taxon>Bacteria</taxon>
        <taxon>Bacillati</taxon>
        <taxon>Actinomycetota</taxon>
        <taxon>Actinomycetes</taxon>
        <taxon>Mycobacteriales</taxon>
        <taxon>Gordoniaceae</taxon>
        <taxon>Gordonia</taxon>
    </lineage>
</organism>
<proteinExistence type="predicted"/>
<dbReference type="Proteomes" id="UP000444960">
    <property type="component" value="Unassembled WGS sequence"/>
</dbReference>
<accession>A0A7I9VFK2</accession>
<evidence type="ECO:0000313" key="1">
    <source>
        <dbReference type="EMBL" id="GEE03893.1"/>
    </source>
</evidence>
<name>A0A7I9VFK2_9ACTN</name>
<comment type="caution">
    <text evidence="1">The sequence shown here is derived from an EMBL/GenBank/DDBJ whole genome shotgun (WGS) entry which is preliminary data.</text>
</comment>